<comment type="caution">
    <text evidence="12">The sequence shown here is derived from an EMBL/GenBank/DDBJ whole genome shotgun (WGS) entry which is preliminary data.</text>
</comment>
<dbReference type="Proteomes" id="UP001454036">
    <property type="component" value="Unassembled WGS sequence"/>
</dbReference>
<evidence type="ECO:0000256" key="1">
    <source>
        <dbReference type="ARBA" id="ARBA00004123"/>
    </source>
</evidence>
<dbReference type="EMBL" id="BAABME010008647">
    <property type="protein sequence ID" value="GAA0173536.1"/>
    <property type="molecule type" value="Genomic_DNA"/>
</dbReference>
<dbReference type="PANTHER" id="PTHR31948:SF140">
    <property type="entry name" value="ZINC-FINGER HOMEODOMAIN PROTEIN 2"/>
    <property type="match status" value="1"/>
</dbReference>
<keyword evidence="4" id="KW-0862">Zinc</keyword>
<name>A0AAV3RE01_LITER</name>
<proteinExistence type="predicted"/>
<evidence type="ECO:0000259" key="11">
    <source>
        <dbReference type="PROSITE" id="PS51523"/>
    </source>
</evidence>
<dbReference type="FunFam" id="1.10.10.60:FF:000257">
    <property type="entry name" value="Zinc-finger homeodomain protein 2"/>
    <property type="match status" value="1"/>
</dbReference>
<sequence length="238" mass="26097">MEFDEHEEQEEELDESQTYHGATSNEGGRPLTPSGGGGSTIRSGGAISGDVGGHSSGSGVTYRYKQCMKNHAVGIGLTAVDGCGEFIAGGDDGTLEALRCAACNCHRNFHRKELIAVGFHQYSSPAAQFPPYFRPTHPSGYLNITPPPRNMAVEVARDDDDDMSNPSSSGGGGSKKRHRTKFTQEQKDKMLAFAEKLGWRFQKQDEDAIGQFCNEININRQVFKVWMHNNKHTMGKKI</sequence>
<gene>
    <name evidence="12" type="ORF">LIER_27128</name>
</gene>
<evidence type="ECO:0000256" key="5">
    <source>
        <dbReference type="ARBA" id="ARBA00023015"/>
    </source>
</evidence>
<keyword evidence="2" id="KW-0479">Metal-binding</keyword>
<feature type="compositionally biased region" description="Polar residues" evidence="10">
    <location>
        <begin position="16"/>
        <end position="26"/>
    </location>
</feature>
<dbReference type="PROSITE" id="PS51523">
    <property type="entry name" value="ZF_HD_DIMER"/>
    <property type="match status" value="1"/>
</dbReference>
<evidence type="ECO:0000256" key="8">
    <source>
        <dbReference type="ARBA" id="ARBA00023163"/>
    </source>
</evidence>
<dbReference type="InterPro" id="IPR006456">
    <property type="entry name" value="ZF_HD_homeobox_Cys/His_dimer"/>
</dbReference>
<keyword evidence="8" id="KW-0804">Transcription</keyword>
<dbReference type="Gene3D" id="1.10.10.60">
    <property type="entry name" value="Homeodomain-like"/>
    <property type="match status" value="1"/>
</dbReference>
<comment type="subcellular location">
    <subcellularLocation>
        <location evidence="1">Nucleus</location>
    </subcellularLocation>
</comment>
<feature type="compositionally biased region" description="Acidic residues" evidence="10">
    <location>
        <begin position="1"/>
        <end position="15"/>
    </location>
</feature>
<evidence type="ECO:0000256" key="9">
    <source>
        <dbReference type="ARBA" id="ARBA00023242"/>
    </source>
</evidence>
<dbReference type="PANTHER" id="PTHR31948">
    <property type="entry name" value="ZINC-FINGER HOMEODOMAIN PROTEIN 2"/>
    <property type="match status" value="1"/>
</dbReference>
<organism evidence="12 13">
    <name type="scientific">Lithospermum erythrorhizon</name>
    <name type="common">Purple gromwell</name>
    <name type="synonym">Lithospermum officinale var. erythrorhizon</name>
    <dbReference type="NCBI Taxonomy" id="34254"/>
    <lineage>
        <taxon>Eukaryota</taxon>
        <taxon>Viridiplantae</taxon>
        <taxon>Streptophyta</taxon>
        <taxon>Embryophyta</taxon>
        <taxon>Tracheophyta</taxon>
        <taxon>Spermatophyta</taxon>
        <taxon>Magnoliopsida</taxon>
        <taxon>eudicotyledons</taxon>
        <taxon>Gunneridae</taxon>
        <taxon>Pentapetalae</taxon>
        <taxon>asterids</taxon>
        <taxon>lamiids</taxon>
        <taxon>Boraginales</taxon>
        <taxon>Boraginaceae</taxon>
        <taxon>Boraginoideae</taxon>
        <taxon>Lithospermeae</taxon>
        <taxon>Lithospermum</taxon>
    </lineage>
</organism>
<keyword evidence="7" id="KW-0371">Homeobox</keyword>
<evidence type="ECO:0000256" key="3">
    <source>
        <dbReference type="ARBA" id="ARBA00022771"/>
    </source>
</evidence>
<evidence type="ECO:0000256" key="7">
    <source>
        <dbReference type="ARBA" id="ARBA00023155"/>
    </source>
</evidence>
<dbReference type="GO" id="GO:0000976">
    <property type="term" value="F:transcription cis-regulatory region binding"/>
    <property type="evidence" value="ECO:0007669"/>
    <property type="project" value="TreeGrafter"/>
</dbReference>
<dbReference type="NCBIfam" id="TIGR01566">
    <property type="entry name" value="ZF_HD_prot_N"/>
    <property type="match status" value="1"/>
</dbReference>
<keyword evidence="3" id="KW-0863">Zinc-finger</keyword>
<evidence type="ECO:0000256" key="2">
    <source>
        <dbReference type="ARBA" id="ARBA00022723"/>
    </source>
</evidence>
<accession>A0AAV3RE01</accession>
<protein>
    <recommendedName>
        <fullName evidence="11">ZF-HD dimerization-type domain-containing protein</fullName>
    </recommendedName>
</protein>
<dbReference type="GO" id="GO:0050793">
    <property type="term" value="P:regulation of developmental process"/>
    <property type="evidence" value="ECO:0007669"/>
    <property type="project" value="TreeGrafter"/>
</dbReference>
<reference evidence="12 13" key="1">
    <citation type="submission" date="2024-01" db="EMBL/GenBank/DDBJ databases">
        <title>The complete chloroplast genome sequence of Lithospermum erythrorhizon: insights into the phylogenetic relationship among Boraginaceae species and the maternal lineages of purple gromwells.</title>
        <authorList>
            <person name="Okada T."/>
            <person name="Watanabe K."/>
        </authorList>
    </citation>
    <scope>NUCLEOTIDE SEQUENCE [LARGE SCALE GENOMIC DNA]</scope>
</reference>
<feature type="region of interest" description="Disordered" evidence="10">
    <location>
        <begin position="1"/>
        <end position="52"/>
    </location>
</feature>
<feature type="region of interest" description="Disordered" evidence="10">
    <location>
        <begin position="157"/>
        <end position="182"/>
    </location>
</feature>
<dbReference type="NCBIfam" id="TIGR01565">
    <property type="entry name" value="homeo_ZF_HD"/>
    <property type="match status" value="1"/>
</dbReference>
<dbReference type="AlphaFoldDB" id="A0AAV3RE01"/>
<evidence type="ECO:0000313" key="12">
    <source>
        <dbReference type="EMBL" id="GAA0173536.1"/>
    </source>
</evidence>
<keyword evidence="5" id="KW-0805">Transcription regulation</keyword>
<evidence type="ECO:0000256" key="4">
    <source>
        <dbReference type="ARBA" id="ARBA00022833"/>
    </source>
</evidence>
<dbReference type="InterPro" id="IPR009057">
    <property type="entry name" value="Homeodomain-like_sf"/>
</dbReference>
<dbReference type="InterPro" id="IPR006455">
    <property type="entry name" value="Homeodomain_ZF_HD"/>
</dbReference>
<dbReference type="GO" id="GO:0005634">
    <property type="term" value="C:nucleus"/>
    <property type="evidence" value="ECO:0007669"/>
    <property type="project" value="UniProtKB-SubCell"/>
</dbReference>
<keyword evidence="9" id="KW-0539">Nucleus</keyword>
<keyword evidence="6" id="KW-0238">DNA-binding</keyword>
<evidence type="ECO:0000313" key="13">
    <source>
        <dbReference type="Proteomes" id="UP001454036"/>
    </source>
</evidence>
<dbReference type="GO" id="GO:0008270">
    <property type="term" value="F:zinc ion binding"/>
    <property type="evidence" value="ECO:0007669"/>
    <property type="project" value="UniProtKB-KW"/>
</dbReference>
<dbReference type="Pfam" id="PF04770">
    <property type="entry name" value="ZF-HD_dimer"/>
    <property type="match status" value="1"/>
</dbReference>
<evidence type="ECO:0000256" key="6">
    <source>
        <dbReference type="ARBA" id="ARBA00023125"/>
    </source>
</evidence>
<dbReference type="SUPFAM" id="SSF46689">
    <property type="entry name" value="Homeodomain-like"/>
    <property type="match status" value="1"/>
</dbReference>
<evidence type="ECO:0000256" key="10">
    <source>
        <dbReference type="SAM" id="MobiDB-lite"/>
    </source>
</evidence>
<feature type="domain" description="ZF-HD dimerization-type" evidence="11">
    <location>
        <begin position="64"/>
        <end position="113"/>
    </location>
</feature>
<dbReference type="GO" id="GO:0003700">
    <property type="term" value="F:DNA-binding transcription factor activity"/>
    <property type="evidence" value="ECO:0007669"/>
    <property type="project" value="TreeGrafter"/>
</dbReference>
<keyword evidence="13" id="KW-1185">Reference proteome</keyword>